<dbReference type="GO" id="GO:0003700">
    <property type="term" value="F:DNA-binding transcription factor activity"/>
    <property type="evidence" value="ECO:0007669"/>
    <property type="project" value="InterPro"/>
</dbReference>
<dbReference type="AlphaFoldDB" id="A0A4R5VN30"/>
<evidence type="ECO:0000256" key="2">
    <source>
        <dbReference type="ARBA" id="ARBA00023015"/>
    </source>
</evidence>
<feature type="domain" description="HTH lysR-type" evidence="5">
    <location>
        <begin position="1"/>
        <end position="58"/>
    </location>
</feature>
<dbReference type="PROSITE" id="PS50931">
    <property type="entry name" value="HTH_LYSR"/>
    <property type="match status" value="1"/>
</dbReference>
<protein>
    <submittedName>
        <fullName evidence="7">LysR family transcriptional regulator</fullName>
    </submittedName>
</protein>
<comment type="caution">
    <text evidence="7">The sequence shown here is derived from an EMBL/GenBank/DDBJ whole genome shotgun (WGS) entry which is preliminary data.</text>
</comment>
<keyword evidence="2" id="KW-0805">Transcription regulation</keyword>
<dbReference type="PANTHER" id="PTHR30126:SF40">
    <property type="entry name" value="HTH-TYPE TRANSCRIPTIONAL REGULATOR GLTR"/>
    <property type="match status" value="1"/>
</dbReference>
<dbReference type="SUPFAM" id="SSF46785">
    <property type="entry name" value="Winged helix' DNA-binding domain"/>
    <property type="match status" value="1"/>
</dbReference>
<evidence type="ECO:0000256" key="1">
    <source>
        <dbReference type="ARBA" id="ARBA00009437"/>
    </source>
</evidence>
<evidence type="ECO:0000313" key="8">
    <source>
        <dbReference type="Proteomes" id="UP000295132"/>
    </source>
</evidence>
<keyword evidence="3" id="KW-0238">DNA-binding</keyword>
<organism evidence="7 8">
    <name type="scientific">Bacillus salipaludis</name>
    <dbReference type="NCBI Taxonomy" id="2547811"/>
    <lineage>
        <taxon>Bacteria</taxon>
        <taxon>Bacillati</taxon>
        <taxon>Bacillota</taxon>
        <taxon>Bacilli</taxon>
        <taxon>Bacillales</taxon>
        <taxon>Bacillaceae</taxon>
        <taxon>Bacillus</taxon>
    </lineage>
</organism>
<dbReference type="Gene3D" id="3.40.190.290">
    <property type="match status" value="1"/>
</dbReference>
<evidence type="ECO:0000313" key="6">
    <source>
        <dbReference type="EMBL" id="MDQ6595982.1"/>
    </source>
</evidence>
<keyword evidence="9" id="KW-1185">Reference proteome</keyword>
<evidence type="ECO:0000259" key="5">
    <source>
        <dbReference type="PROSITE" id="PS50931"/>
    </source>
</evidence>
<dbReference type="Pfam" id="PF00126">
    <property type="entry name" value="HTH_1"/>
    <property type="match status" value="1"/>
</dbReference>
<comment type="similarity">
    <text evidence="1">Belongs to the LysR transcriptional regulatory family.</text>
</comment>
<reference evidence="7 8" key="1">
    <citation type="submission" date="2019-03" db="EMBL/GenBank/DDBJ databases">
        <title>Bacillus niacini sp. nov. a Nicotinate-Metabolizing Mesophile Isolated from Soil.</title>
        <authorList>
            <person name="Zhang G."/>
        </authorList>
    </citation>
    <scope>NUCLEOTIDE SEQUENCE [LARGE SCALE GENOMIC DNA]</scope>
    <source>
        <strain evidence="7 8">WN066</strain>
    </source>
</reference>
<evidence type="ECO:0000256" key="4">
    <source>
        <dbReference type="ARBA" id="ARBA00023163"/>
    </source>
</evidence>
<proteinExistence type="inferred from homology"/>
<dbReference type="SUPFAM" id="SSF53850">
    <property type="entry name" value="Periplasmic binding protein-like II"/>
    <property type="match status" value="1"/>
</dbReference>
<keyword evidence="4" id="KW-0804">Transcription</keyword>
<reference evidence="6" key="2">
    <citation type="submission" date="2023-08" db="EMBL/GenBank/DDBJ databases">
        <title>Nitrogen cycling bacteria in agricultural field soils.</title>
        <authorList>
            <person name="Jang J."/>
        </authorList>
    </citation>
    <scope>NUCLEOTIDE SEQUENCE</scope>
    <source>
        <strain evidence="6">PS3-36</strain>
    </source>
</reference>
<evidence type="ECO:0000313" key="7">
    <source>
        <dbReference type="EMBL" id="TDK59692.1"/>
    </source>
</evidence>
<sequence>MELRNLKTFQIVAEELNMTKAAKRLKYTQPTITLQIQSLERELNHTLLTRVGKNTFLTVAGRRLKDHVDTLFTLVEKIELDMEKLRGPAGILTIAAPEYYCTHHLSTIINTYTEQYPNVRVSLLPLNSIHAIQSIRDHVADLAIIASECDEMDLRKNFLEEEQTLLVASTELSKGRNLQEILSSFPFISYNSDCSFSDIIEQYFKKMDIKPISTIVCGGSDETIKRIVLNNTGYAILGENSIKNELKEGTIKILQKVSKPINTYSINLKVRSEEPNVQTFNDLLQNAWPFI</sequence>
<evidence type="ECO:0000256" key="3">
    <source>
        <dbReference type="ARBA" id="ARBA00023125"/>
    </source>
</evidence>
<dbReference type="Gene3D" id="1.10.10.10">
    <property type="entry name" value="Winged helix-like DNA-binding domain superfamily/Winged helix DNA-binding domain"/>
    <property type="match status" value="1"/>
</dbReference>
<dbReference type="EMBL" id="SMYO01000008">
    <property type="protein sequence ID" value="TDK59692.1"/>
    <property type="molecule type" value="Genomic_DNA"/>
</dbReference>
<dbReference type="InterPro" id="IPR005119">
    <property type="entry name" value="LysR_subst-bd"/>
</dbReference>
<dbReference type="InterPro" id="IPR036390">
    <property type="entry name" value="WH_DNA-bd_sf"/>
</dbReference>
<accession>A0A4R5VN30</accession>
<dbReference type="PANTHER" id="PTHR30126">
    <property type="entry name" value="HTH-TYPE TRANSCRIPTIONAL REGULATOR"/>
    <property type="match status" value="1"/>
</dbReference>
<dbReference type="CDD" id="cd05466">
    <property type="entry name" value="PBP2_LTTR_substrate"/>
    <property type="match status" value="1"/>
</dbReference>
<name>A0A4R5VN30_9BACI</name>
<gene>
    <name evidence="7" type="ORF">E2K98_17330</name>
    <name evidence="6" type="ORF">RCG21_06180</name>
</gene>
<dbReference type="Proteomes" id="UP001178888">
    <property type="component" value="Unassembled WGS sequence"/>
</dbReference>
<dbReference type="GO" id="GO:0000976">
    <property type="term" value="F:transcription cis-regulatory region binding"/>
    <property type="evidence" value="ECO:0007669"/>
    <property type="project" value="TreeGrafter"/>
</dbReference>
<evidence type="ECO:0000313" key="9">
    <source>
        <dbReference type="Proteomes" id="UP001178888"/>
    </source>
</evidence>
<dbReference type="Pfam" id="PF03466">
    <property type="entry name" value="LysR_substrate"/>
    <property type="match status" value="1"/>
</dbReference>
<dbReference type="Proteomes" id="UP000295132">
    <property type="component" value="Unassembled WGS sequence"/>
</dbReference>
<dbReference type="EMBL" id="JAVGVR010000001">
    <property type="protein sequence ID" value="MDQ6595982.1"/>
    <property type="molecule type" value="Genomic_DNA"/>
</dbReference>
<dbReference type="RefSeq" id="WP_133336280.1">
    <property type="nucleotide sequence ID" value="NZ_JAVGVR010000001.1"/>
</dbReference>
<dbReference type="PRINTS" id="PR00039">
    <property type="entry name" value="HTHLYSR"/>
</dbReference>
<dbReference type="InterPro" id="IPR036388">
    <property type="entry name" value="WH-like_DNA-bd_sf"/>
</dbReference>
<dbReference type="InterPro" id="IPR000847">
    <property type="entry name" value="LysR_HTH_N"/>
</dbReference>